<dbReference type="AlphaFoldDB" id="A0AA92BYF6"/>
<dbReference type="Proteomes" id="UP000244335">
    <property type="component" value="Unassembled WGS sequence"/>
</dbReference>
<evidence type="ECO:0000313" key="1">
    <source>
        <dbReference type="EMBL" id="PVE49724.1"/>
    </source>
</evidence>
<evidence type="ECO:0000313" key="2">
    <source>
        <dbReference type="Proteomes" id="UP000244335"/>
    </source>
</evidence>
<name>A0AA92BYF6_RHIRH</name>
<comment type="caution">
    <text evidence="1">The sequence shown here is derived from an EMBL/GenBank/DDBJ whole genome shotgun (WGS) entry which is preliminary data.</text>
</comment>
<organism evidence="1 2">
    <name type="scientific">Rhizobium rhizogenes</name>
    <name type="common">Agrobacterium rhizogenes</name>
    <dbReference type="NCBI Taxonomy" id="359"/>
    <lineage>
        <taxon>Bacteria</taxon>
        <taxon>Pseudomonadati</taxon>
        <taxon>Pseudomonadota</taxon>
        <taxon>Alphaproteobacteria</taxon>
        <taxon>Hyphomicrobiales</taxon>
        <taxon>Rhizobiaceae</taxon>
        <taxon>Rhizobium/Agrobacterium group</taxon>
        <taxon>Rhizobium</taxon>
    </lineage>
</organism>
<reference evidence="1 2" key="1">
    <citation type="submission" date="2018-04" db="EMBL/GenBank/DDBJ databases">
        <authorList>
            <person name="Hagen T."/>
        </authorList>
    </citation>
    <scope>NUCLEOTIDE SEQUENCE [LARGE SCALE GENOMIC DNA]</scope>
    <source>
        <strain evidence="1 2">TPD7009</strain>
    </source>
</reference>
<sequence length="92" mass="10080">MSGRPSKAYRDLSDSLLTLEVPLLSHVVIVNRCTVLLGPSNFAKEPKLLVALTPGADWASLSTSEARVEYWTGFDLTAAPKLISDPRAQRLR</sequence>
<dbReference type="EMBL" id="QDFR01000020">
    <property type="protein sequence ID" value="PVE49724.1"/>
    <property type="molecule type" value="Genomic_DNA"/>
</dbReference>
<accession>A0AA92BYF6</accession>
<proteinExistence type="predicted"/>
<gene>
    <name evidence="1" type="ORF">DC430_24100</name>
</gene>
<protein>
    <submittedName>
        <fullName evidence="1">Uncharacterized protein</fullName>
    </submittedName>
</protein>